<feature type="region of interest" description="Disordered" evidence="1">
    <location>
        <begin position="288"/>
        <end position="317"/>
    </location>
</feature>
<feature type="compositionally biased region" description="Basic and acidic residues" evidence="1">
    <location>
        <begin position="306"/>
        <end position="317"/>
    </location>
</feature>
<protein>
    <submittedName>
        <fullName evidence="2">Uncharacterized protein TCIL3000_8_6710</fullName>
    </submittedName>
</protein>
<sequence>MSWKFFIGRDVPLTPPLLSYGVLALGCTPLLRSARHGASFHNIRGGRIGMSNGGSDRGSNVDASGDTRAANTAAGWCYEEVDPVTGRTPLDVLYDQRLQRIKAVFESPLPTLPCDGNANPDLLVGFAYYDYRLRDQYRAIVARGLSVPVAAVRLSVAWSGRFDVSRFNRVQKVCGVCVEPAVFSASAQERAGDDCMVKPTTSENETGARQELRRRVSCLVRIINERQNETFLSFRLTQAAEALPEVELAVAELESVATQGVYKWLRERVLKPHLAVVVYGSNSTVNNGSAEGVSKGSYGEGAADAEANRDSERARRHGDDIERQRMLIERRWLKAFSHRRIVPRVLSLDELTAMLCAAVRDGEVENDFVSHNRGLIHFESKGESNPPLSRTGRSTVEGTSNQAAQRESPSTT</sequence>
<organism evidence="2">
    <name type="scientific">Trypanosoma congolense (strain IL3000)</name>
    <dbReference type="NCBI Taxonomy" id="1068625"/>
    <lineage>
        <taxon>Eukaryota</taxon>
        <taxon>Discoba</taxon>
        <taxon>Euglenozoa</taxon>
        <taxon>Kinetoplastea</taxon>
        <taxon>Metakinetoplastina</taxon>
        <taxon>Trypanosomatida</taxon>
        <taxon>Trypanosomatidae</taxon>
        <taxon>Trypanosoma</taxon>
        <taxon>Nannomonas</taxon>
    </lineage>
</organism>
<reference evidence="2" key="1">
    <citation type="journal article" date="2012" name="Proc. Natl. Acad. Sci. U.S.A.">
        <title>Antigenic diversity is generated by distinct evolutionary mechanisms in African trypanosome species.</title>
        <authorList>
            <person name="Jackson A.P."/>
            <person name="Berry A."/>
            <person name="Aslett M."/>
            <person name="Allison H.C."/>
            <person name="Burton P."/>
            <person name="Vavrova-Anderson J."/>
            <person name="Brown R."/>
            <person name="Browne H."/>
            <person name="Corton N."/>
            <person name="Hauser H."/>
            <person name="Gamble J."/>
            <person name="Gilderthorp R."/>
            <person name="Marcello L."/>
            <person name="McQuillan J."/>
            <person name="Otto T.D."/>
            <person name="Quail M.A."/>
            <person name="Sanders M.J."/>
            <person name="van Tonder A."/>
            <person name="Ginger M.L."/>
            <person name="Field M.C."/>
            <person name="Barry J.D."/>
            <person name="Hertz-Fowler C."/>
            <person name="Berriman M."/>
        </authorList>
    </citation>
    <scope>NUCLEOTIDE SEQUENCE</scope>
    <source>
        <strain evidence="2">IL3000</strain>
    </source>
</reference>
<accession>G0UST1</accession>
<feature type="compositionally biased region" description="Polar residues" evidence="1">
    <location>
        <begin position="386"/>
        <end position="412"/>
    </location>
</feature>
<gene>
    <name evidence="2" type="ORF">TCIL3000_8_6710</name>
</gene>
<dbReference type="AlphaFoldDB" id="G0UST1"/>
<evidence type="ECO:0000313" key="2">
    <source>
        <dbReference type="EMBL" id="CCC92444.1"/>
    </source>
</evidence>
<proteinExistence type="predicted"/>
<evidence type="ECO:0000256" key="1">
    <source>
        <dbReference type="SAM" id="MobiDB-lite"/>
    </source>
</evidence>
<name>G0UST1_TRYCI</name>
<feature type="non-terminal residue" evidence="2">
    <location>
        <position position="412"/>
    </location>
</feature>
<dbReference type="PROSITE" id="PS51257">
    <property type="entry name" value="PROKAR_LIPOPROTEIN"/>
    <property type="match status" value="1"/>
</dbReference>
<dbReference type="VEuPathDB" id="TriTrypDB:TcIL3000_8_6710"/>
<dbReference type="EMBL" id="HE575321">
    <property type="protein sequence ID" value="CCC92444.1"/>
    <property type="molecule type" value="Genomic_DNA"/>
</dbReference>
<feature type="region of interest" description="Disordered" evidence="1">
    <location>
        <begin position="379"/>
        <end position="412"/>
    </location>
</feature>